<dbReference type="InterPro" id="IPR004618">
    <property type="entry name" value="AsnA"/>
</dbReference>
<comment type="similarity">
    <text evidence="7">Belongs to the class-II aminoacyl-tRNA synthetase family. AsnA subfamily.</text>
</comment>
<dbReference type="AlphaFoldDB" id="A0AAF0I624"/>
<dbReference type="RefSeq" id="WP_275468325.1">
    <property type="nucleotide sequence ID" value="NZ_CP110232.1"/>
</dbReference>
<dbReference type="GO" id="GO:0140096">
    <property type="term" value="F:catalytic activity, acting on a protein"/>
    <property type="evidence" value="ECO:0007669"/>
    <property type="project" value="UniProtKB-ARBA"/>
</dbReference>
<dbReference type="SUPFAM" id="SSF55681">
    <property type="entry name" value="Class II aaRS and biotin synthetases"/>
    <property type="match status" value="1"/>
</dbReference>
<dbReference type="NCBIfam" id="TIGR00669">
    <property type="entry name" value="asnA"/>
    <property type="match status" value="1"/>
</dbReference>
<keyword evidence="3 7" id="KW-0028">Amino-acid biosynthesis</keyword>
<dbReference type="HAMAP" id="MF_00555">
    <property type="entry name" value="AsnA"/>
    <property type="match status" value="1"/>
</dbReference>
<evidence type="ECO:0000256" key="7">
    <source>
        <dbReference type="HAMAP-Rule" id="MF_00555"/>
    </source>
</evidence>
<feature type="domain" description="Aminoacyl-transfer RNA synthetases class-II family profile" evidence="9">
    <location>
        <begin position="25"/>
        <end position="320"/>
    </location>
</feature>
<accession>A0AAF0I624</accession>
<dbReference type="PANTHER" id="PTHR30073:SF5">
    <property type="entry name" value="ASPARTATE--AMMONIA LIGASE"/>
    <property type="match status" value="1"/>
</dbReference>
<dbReference type="InterPro" id="IPR045864">
    <property type="entry name" value="aa-tRNA-synth_II/BPL/LPL"/>
</dbReference>
<proteinExistence type="inferred from homology"/>
<evidence type="ECO:0000313" key="10">
    <source>
        <dbReference type="EMBL" id="WEG72524.1"/>
    </source>
</evidence>
<evidence type="ECO:0000256" key="6">
    <source>
        <dbReference type="ARBA" id="ARBA00022888"/>
    </source>
</evidence>
<dbReference type="Gene3D" id="3.30.930.10">
    <property type="entry name" value="Bira Bifunctional Protein, Domain 2"/>
    <property type="match status" value="1"/>
</dbReference>
<evidence type="ECO:0000313" key="11">
    <source>
        <dbReference type="Proteomes" id="UP001179647"/>
    </source>
</evidence>
<dbReference type="PANTHER" id="PTHR30073">
    <property type="entry name" value="ASPARTATE--AMMONIA LIGASE"/>
    <property type="match status" value="1"/>
</dbReference>
<dbReference type="KEGG" id="vie:OL234_05925"/>
<evidence type="ECO:0000256" key="5">
    <source>
        <dbReference type="ARBA" id="ARBA00022840"/>
    </source>
</evidence>
<evidence type="ECO:0000259" key="9">
    <source>
        <dbReference type="PROSITE" id="PS50862"/>
    </source>
</evidence>
<dbReference type="PIRSF" id="PIRSF001555">
    <property type="entry name" value="Asp_ammon_ligase"/>
    <property type="match status" value="1"/>
</dbReference>
<evidence type="ECO:0000256" key="4">
    <source>
        <dbReference type="ARBA" id="ARBA00022741"/>
    </source>
</evidence>
<dbReference type="GO" id="GO:0005829">
    <property type="term" value="C:cytosol"/>
    <property type="evidence" value="ECO:0007669"/>
    <property type="project" value="TreeGrafter"/>
</dbReference>
<keyword evidence="6 7" id="KW-0061">Asparagine biosynthesis</keyword>
<dbReference type="Proteomes" id="UP001179647">
    <property type="component" value="Chromosome"/>
</dbReference>
<dbReference type="EMBL" id="CP110232">
    <property type="protein sequence ID" value="WEG72524.1"/>
    <property type="molecule type" value="Genomic_DNA"/>
</dbReference>
<dbReference type="GO" id="GO:0070981">
    <property type="term" value="P:L-asparagine biosynthetic process"/>
    <property type="evidence" value="ECO:0007669"/>
    <property type="project" value="UniProtKB-UniRule"/>
</dbReference>
<evidence type="ECO:0000256" key="1">
    <source>
        <dbReference type="ARBA" id="ARBA00022490"/>
    </source>
</evidence>
<evidence type="ECO:0000256" key="2">
    <source>
        <dbReference type="ARBA" id="ARBA00022598"/>
    </source>
</evidence>
<evidence type="ECO:0000256" key="3">
    <source>
        <dbReference type="ARBA" id="ARBA00022605"/>
    </source>
</evidence>
<dbReference type="InterPro" id="IPR006195">
    <property type="entry name" value="aa-tRNA-synth_II"/>
</dbReference>
<keyword evidence="11" id="KW-1185">Reference proteome</keyword>
<keyword evidence="5 7" id="KW-0067">ATP-binding</keyword>
<name>A0AAF0I624_9ENTE</name>
<reference evidence="10" key="1">
    <citation type="submission" date="2022-10" db="EMBL/GenBank/DDBJ databases">
        <title>Vagococcus sp. isolated from poultry meat.</title>
        <authorList>
            <person name="Johansson P."/>
            <person name="Bjorkroth J."/>
        </authorList>
    </citation>
    <scope>NUCLEOTIDE SEQUENCE</scope>
    <source>
        <strain evidence="10">STAA11</strain>
    </source>
</reference>
<protein>
    <recommendedName>
        <fullName evidence="7 8">Aspartate--ammonia ligase</fullName>
        <ecNumber evidence="7 8">6.3.1.1</ecNumber>
    </recommendedName>
    <alternativeName>
        <fullName evidence="7">Asparagine synthetase A</fullName>
    </alternativeName>
</protein>
<gene>
    <name evidence="7 10" type="primary">asnA</name>
    <name evidence="10" type="ORF">OL234_05925</name>
</gene>
<dbReference type="PROSITE" id="PS50862">
    <property type="entry name" value="AA_TRNA_LIGASE_II"/>
    <property type="match status" value="1"/>
</dbReference>
<keyword evidence="4 7" id="KW-0547">Nucleotide-binding</keyword>
<dbReference type="GO" id="GO:0016740">
    <property type="term" value="F:transferase activity"/>
    <property type="evidence" value="ECO:0007669"/>
    <property type="project" value="UniProtKB-ARBA"/>
</dbReference>
<dbReference type="GO" id="GO:0004071">
    <property type="term" value="F:aspartate-ammonia ligase activity"/>
    <property type="evidence" value="ECO:0007669"/>
    <property type="project" value="UniProtKB-UniRule"/>
</dbReference>
<evidence type="ECO:0000256" key="8">
    <source>
        <dbReference type="NCBIfam" id="TIGR00669"/>
    </source>
</evidence>
<dbReference type="Pfam" id="PF03590">
    <property type="entry name" value="AsnA"/>
    <property type="match status" value="1"/>
</dbReference>
<comment type="pathway">
    <text evidence="7">Amino-acid biosynthesis; L-asparagine biosynthesis; L-asparagine from L-aspartate (ammonia route): step 1/1.</text>
</comment>
<keyword evidence="2 7" id="KW-0436">Ligase</keyword>
<organism evidence="10 11">
    <name type="scientific">Vagococcus intermedius</name>
    <dbReference type="NCBI Taxonomy" id="2991418"/>
    <lineage>
        <taxon>Bacteria</taxon>
        <taxon>Bacillati</taxon>
        <taxon>Bacillota</taxon>
        <taxon>Bacilli</taxon>
        <taxon>Lactobacillales</taxon>
        <taxon>Enterococcaceae</taxon>
        <taxon>Vagococcus</taxon>
    </lineage>
</organism>
<sequence length="334" mass="38180">MSKTQIPPHYHSSLSIYETQTAIGFIKRCFEEAMIGSLKLKRVSAPLFVNSQSGLNDNLSGVERPVQFDVPSLNTDGEVVHSLAKWKRVALKQYDFHPGNGLYADMNAIRRDETLDNLHSIYVDQWDWERVITKEQRTLDYLKEVVQSLVNAMAETASRLHTKYPSITTKIETDIAFITSQELENRYPDLNSKEREHAFVKEHPTTFILQIGDKLTSGSPHDHRAPDYDDWALNGDLLFWHEPLNCAMELSSMGIRVDEHSLLKQLEKANAMERLDFKFHQQVAKNKLPLTIGGGIGQSRMCMLLLEKAHIGEVQVSLWDEETIEACKNNIFLL</sequence>
<dbReference type="GO" id="GO:0005524">
    <property type="term" value="F:ATP binding"/>
    <property type="evidence" value="ECO:0007669"/>
    <property type="project" value="UniProtKB-UniRule"/>
</dbReference>
<comment type="catalytic activity">
    <reaction evidence="7">
        <text>L-aspartate + NH4(+) + ATP = L-asparagine + AMP + diphosphate + H(+)</text>
        <dbReference type="Rhea" id="RHEA:11372"/>
        <dbReference type="ChEBI" id="CHEBI:15378"/>
        <dbReference type="ChEBI" id="CHEBI:28938"/>
        <dbReference type="ChEBI" id="CHEBI:29991"/>
        <dbReference type="ChEBI" id="CHEBI:30616"/>
        <dbReference type="ChEBI" id="CHEBI:33019"/>
        <dbReference type="ChEBI" id="CHEBI:58048"/>
        <dbReference type="ChEBI" id="CHEBI:456215"/>
        <dbReference type="EC" id="6.3.1.1"/>
    </reaction>
</comment>
<comment type="subcellular location">
    <subcellularLocation>
        <location evidence="7">Cytoplasm</location>
    </subcellularLocation>
</comment>
<dbReference type="EC" id="6.3.1.1" evidence="7 8"/>
<keyword evidence="1 7" id="KW-0963">Cytoplasm</keyword>